<feature type="transmembrane region" description="Helical" evidence="1">
    <location>
        <begin position="59"/>
        <end position="78"/>
    </location>
</feature>
<dbReference type="Pfam" id="PF04307">
    <property type="entry name" value="YdjM"/>
    <property type="match status" value="1"/>
</dbReference>
<feature type="transmembrane region" description="Helical" evidence="1">
    <location>
        <begin position="154"/>
        <end position="171"/>
    </location>
</feature>
<keyword evidence="3" id="KW-1185">Reference proteome</keyword>
<dbReference type="EMBL" id="LGKP01000021">
    <property type="protein sequence ID" value="KPL86657.1"/>
    <property type="molecule type" value="Genomic_DNA"/>
</dbReference>
<gene>
    <name evidence="2" type="ORF">SE18_11725</name>
</gene>
<dbReference type="InterPro" id="IPR007404">
    <property type="entry name" value="YdjM-like"/>
</dbReference>
<evidence type="ECO:0000256" key="1">
    <source>
        <dbReference type="SAM" id="Phobius"/>
    </source>
</evidence>
<dbReference type="PANTHER" id="PTHR35531:SF1">
    <property type="entry name" value="INNER MEMBRANE PROTEIN YBCI-RELATED"/>
    <property type="match status" value="1"/>
</dbReference>
<dbReference type="OrthoDB" id="9794683at2"/>
<organism evidence="2 3">
    <name type="scientific">Herpetosiphon geysericola</name>
    <dbReference type="NCBI Taxonomy" id="70996"/>
    <lineage>
        <taxon>Bacteria</taxon>
        <taxon>Bacillati</taxon>
        <taxon>Chloroflexota</taxon>
        <taxon>Chloroflexia</taxon>
        <taxon>Herpetosiphonales</taxon>
        <taxon>Herpetosiphonaceae</taxon>
        <taxon>Herpetosiphon</taxon>
    </lineage>
</organism>
<protein>
    <recommendedName>
        <fullName evidence="4">Hydrolase</fullName>
    </recommendedName>
</protein>
<dbReference type="AlphaFoldDB" id="A0A0P6YN09"/>
<comment type="caution">
    <text evidence="2">The sequence shown here is derived from an EMBL/GenBank/DDBJ whole genome shotgun (WGS) entry which is preliminary data.</text>
</comment>
<dbReference type="PANTHER" id="PTHR35531">
    <property type="entry name" value="INNER MEMBRANE PROTEIN YBCI-RELATED"/>
    <property type="match status" value="1"/>
</dbReference>
<keyword evidence="1" id="KW-0472">Membrane</keyword>
<accession>A0A0P6YN09</accession>
<reference evidence="2 3" key="1">
    <citation type="submission" date="2015-07" db="EMBL/GenBank/DDBJ databases">
        <title>Whole genome sequence of Herpetosiphon geysericola DSM 7119.</title>
        <authorList>
            <person name="Hemp J."/>
            <person name="Ward L.M."/>
            <person name="Pace L.A."/>
            <person name="Fischer W.W."/>
        </authorList>
    </citation>
    <scope>NUCLEOTIDE SEQUENCE [LARGE SCALE GENOMIC DNA]</scope>
    <source>
        <strain evidence="2 3">DSM 7119</strain>
    </source>
</reference>
<evidence type="ECO:0008006" key="4">
    <source>
        <dbReference type="Google" id="ProtNLM"/>
    </source>
</evidence>
<dbReference type="STRING" id="70996.SE18_11725"/>
<dbReference type="RefSeq" id="WP_054534644.1">
    <property type="nucleotide sequence ID" value="NZ_LGKP01000021.1"/>
</dbReference>
<name>A0A0P6YN09_9CHLR</name>
<proteinExistence type="predicted"/>
<evidence type="ECO:0000313" key="3">
    <source>
        <dbReference type="Proteomes" id="UP000050277"/>
    </source>
</evidence>
<sequence>MPTIFSHVAPALVLGLALGRERISRPLLVCALIAAISPDFDGISFWLDMPRGTLLSHRGFTHSIGFASMIAGLGAIFAPRLGCKRWVAALVLFLASFSHPLYDMLTNGGSGVALWWPFSSQRVFFEWRPIAVAPISAARLFSERGWNVLRSELGWIWLPWLGLGLIVAWLLRRYDTSKAQIVA</sequence>
<evidence type="ECO:0000313" key="2">
    <source>
        <dbReference type="EMBL" id="KPL86657.1"/>
    </source>
</evidence>
<feature type="transmembrane region" description="Helical" evidence="1">
    <location>
        <begin position="85"/>
        <end position="102"/>
    </location>
</feature>
<dbReference type="Proteomes" id="UP000050277">
    <property type="component" value="Unassembled WGS sequence"/>
</dbReference>
<keyword evidence="1" id="KW-1133">Transmembrane helix</keyword>
<keyword evidence="1" id="KW-0812">Transmembrane</keyword>